<proteinExistence type="predicted"/>
<evidence type="ECO:0000313" key="1">
    <source>
        <dbReference type="EMBL" id="KGM18959.1"/>
    </source>
</evidence>
<accession>A0A0A2DM42</accession>
<dbReference type="AlphaFoldDB" id="A0A0A2DM42"/>
<protein>
    <submittedName>
        <fullName evidence="1">Uncharacterized protein</fullName>
    </submittedName>
</protein>
<dbReference type="GeneID" id="300553501"/>
<reference evidence="1 2" key="1">
    <citation type="submission" date="2014-10" db="EMBL/GenBank/DDBJ databases">
        <title>Whole Genome sequence of Corynebacterium auriscanis strain CIP 106629.</title>
        <authorList>
            <person name="Hassan S.S."/>
            <person name="Jamal S.B."/>
            <person name="Tiwari S."/>
            <person name="Oliveira L.D.C."/>
            <person name="Souza F."/>
            <person name="Mariano D.C."/>
            <person name="Almeida S."/>
            <person name="Dorella F."/>
            <person name="Pereira F."/>
            <person name="Carvalho A."/>
            <person name="Leal C.A."/>
            <person name="Soares S.D.C."/>
            <person name="Figueiredo H.C."/>
            <person name="Silva A."/>
            <person name="Azevedo V.A."/>
        </authorList>
    </citation>
    <scope>NUCLEOTIDE SEQUENCE [LARGE SCALE GENOMIC DNA]</scope>
    <source>
        <strain evidence="1 2">CIP 106629</strain>
    </source>
</reference>
<evidence type="ECO:0000313" key="2">
    <source>
        <dbReference type="Proteomes" id="UP000030145"/>
    </source>
</evidence>
<dbReference type="Proteomes" id="UP000030145">
    <property type="component" value="Unassembled WGS sequence"/>
</dbReference>
<comment type="caution">
    <text evidence="1">The sequence shown here is derived from an EMBL/GenBank/DDBJ whole genome shotgun (WGS) entry which is preliminary data.</text>
</comment>
<name>A0A0A2DM42_9CORY</name>
<dbReference type="EMBL" id="JRVJ01000004">
    <property type="protein sequence ID" value="KGM18959.1"/>
    <property type="molecule type" value="Genomic_DNA"/>
</dbReference>
<gene>
    <name evidence="1" type="ORF">MA47_05130</name>
</gene>
<organism evidence="1 2">
    <name type="scientific">Corynebacterium auriscanis</name>
    <dbReference type="NCBI Taxonomy" id="99807"/>
    <lineage>
        <taxon>Bacteria</taxon>
        <taxon>Bacillati</taxon>
        <taxon>Actinomycetota</taxon>
        <taxon>Actinomycetes</taxon>
        <taxon>Mycobacteriales</taxon>
        <taxon>Corynebacteriaceae</taxon>
        <taxon>Corynebacterium</taxon>
    </lineage>
</organism>
<dbReference type="RefSeq" id="WP_035113786.1">
    <property type="nucleotide sequence ID" value="NZ_CP047046.1"/>
</dbReference>
<sequence length="105" mass="10868">MAEVSSPAPLTFIAHEVRSAATIAHTVASQLHSRSEVLPSILSGVPHPAAQEFSAALADARSRHNSGLQALASYFTDAATGLSDFDTAVGNHESDHAAMFRGKAG</sequence>
<keyword evidence="2" id="KW-1185">Reference proteome</keyword>